<proteinExistence type="predicted"/>
<comment type="caution">
    <text evidence="1">The sequence shown here is derived from an EMBL/GenBank/DDBJ whole genome shotgun (WGS) entry which is preliminary data.</text>
</comment>
<dbReference type="EMBL" id="CAJNJA010062193">
    <property type="protein sequence ID" value="CAE7875869.1"/>
    <property type="molecule type" value="Genomic_DNA"/>
</dbReference>
<sequence>MSRGVRLLQQELTKLFEFSGPNSSIPPLVLDLERYNSGFVALLRKALVKRDPTGSCAILGDGELLFHRPGLSAREFKEAVVKQLGCIRNLTDVFLRSIAAEHQAGIGECFGALDIEKGAAARPALLEPLAKLLGSSAGSELAKEINAVRPTCEQLIQSGISSPMEYWAEALKHWGKRLPVLREAVVVMLCMFEGTGLLEQNLSSFRAMHRDQKRNTSPDTLRCLLKVMVDCDPVVTFNILSKEYKLSDFGIRAYNRYRSLFGAARNAPASLLPRRTMNRRCSSTGLAALKRLQVQQKAEAVPKELPLEEARSLKRALDTSAEEHSTKRQKKMVVALAERVTAKLALVSPAAFAKDARERLQKLQREDEEEFKKLDGMQLRELKTAEILGDAQNGLAVCIISKNEIPNADKIVKDKAKALSQLCGLRVCHLTSSSLVARCLRAKFVIFLATSKEAEAGLIYHGSESHQGLDLGACVSRLVGGYIAGPAWMAECIRRGQLLTPLLRLSPAAKMPRQVGFDDTLPQQVAVLKLLSAIETDDLGFRHWIIRSKREALTLATTLIIFY</sequence>
<dbReference type="OrthoDB" id="421471at2759"/>
<evidence type="ECO:0000313" key="2">
    <source>
        <dbReference type="Proteomes" id="UP000601435"/>
    </source>
</evidence>
<keyword evidence="2" id="KW-1185">Reference proteome</keyword>
<dbReference type="Proteomes" id="UP000601435">
    <property type="component" value="Unassembled WGS sequence"/>
</dbReference>
<protein>
    <submittedName>
        <fullName evidence="1">Uncharacterized protein</fullName>
    </submittedName>
</protein>
<organism evidence="1 2">
    <name type="scientific">Symbiodinium necroappetens</name>
    <dbReference type="NCBI Taxonomy" id="1628268"/>
    <lineage>
        <taxon>Eukaryota</taxon>
        <taxon>Sar</taxon>
        <taxon>Alveolata</taxon>
        <taxon>Dinophyceae</taxon>
        <taxon>Suessiales</taxon>
        <taxon>Symbiodiniaceae</taxon>
        <taxon>Symbiodinium</taxon>
    </lineage>
</organism>
<name>A0A813APR7_9DINO</name>
<dbReference type="AlphaFoldDB" id="A0A813APR7"/>
<accession>A0A813APR7</accession>
<gene>
    <name evidence="1" type="ORF">SNEC2469_LOCUS28520</name>
</gene>
<evidence type="ECO:0000313" key="1">
    <source>
        <dbReference type="EMBL" id="CAE7875869.1"/>
    </source>
</evidence>
<reference evidence="1" key="1">
    <citation type="submission" date="2021-02" db="EMBL/GenBank/DDBJ databases">
        <authorList>
            <person name="Dougan E. K."/>
            <person name="Rhodes N."/>
            <person name="Thang M."/>
            <person name="Chan C."/>
        </authorList>
    </citation>
    <scope>NUCLEOTIDE SEQUENCE</scope>
</reference>